<dbReference type="EMBL" id="MSDO01000001">
    <property type="protein sequence ID" value="OLO06065.1"/>
    <property type="molecule type" value="Genomic_DNA"/>
</dbReference>
<evidence type="ECO:0000313" key="2">
    <source>
        <dbReference type="EMBL" id="OLO06065.1"/>
    </source>
</evidence>
<dbReference type="Proteomes" id="UP000186878">
    <property type="component" value="Unassembled WGS sequence"/>
</dbReference>
<dbReference type="AlphaFoldDB" id="A0A1Q8SXA0"/>
<dbReference type="OrthoDB" id="7311087at2"/>
<evidence type="ECO:0000313" key="3">
    <source>
        <dbReference type="Proteomes" id="UP000186878"/>
    </source>
</evidence>
<feature type="region of interest" description="Disordered" evidence="1">
    <location>
        <begin position="759"/>
        <end position="809"/>
    </location>
</feature>
<dbReference type="RefSeq" id="WP_075568235.1">
    <property type="nucleotide sequence ID" value="NZ_MSDO01000001.1"/>
</dbReference>
<proteinExistence type="predicted"/>
<feature type="region of interest" description="Disordered" evidence="1">
    <location>
        <begin position="36"/>
        <end position="63"/>
    </location>
</feature>
<keyword evidence="3" id="KW-1185">Reference proteome</keyword>
<feature type="compositionally biased region" description="Basic and acidic residues" evidence="1">
    <location>
        <begin position="799"/>
        <end position="809"/>
    </location>
</feature>
<accession>A0A1Q8SXA0</accession>
<evidence type="ECO:0000256" key="1">
    <source>
        <dbReference type="SAM" id="MobiDB-lite"/>
    </source>
</evidence>
<feature type="compositionally biased region" description="Basic and acidic residues" evidence="1">
    <location>
        <begin position="775"/>
        <end position="792"/>
    </location>
</feature>
<protein>
    <submittedName>
        <fullName evidence="2">Uncharacterized protein</fullName>
    </submittedName>
</protein>
<reference evidence="2 3" key="1">
    <citation type="submission" date="2016-12" db="EMBL/GenBank/DDBJ databases">
        <title>Draft genome sequences of strains Salinicola socius SMB35, Salinicola sp. MH3R3-1 and Chromohalobacter sp. SMB17 from the Verkhnekamsk potash mining region of Russia.</title>
        <authorList>
            <person name="Mavrodi D.V."/>
            <person name="Olsson B.E."/>
            <person name="Korsakova E.S."/>
            <person name="Pyankova A."/>
            <person name="Mavrodi O.V."/>
            <person name="Plotnikova E.G."/>
        </authorList>
    </citation>
    <scope>NUCLEOTIDE SEQUENCE [LARGE SCALE GENOMIC DNA]</scope>
    <source>
        <strain evidence="2 3">SMB35</strain>
    </source>
</reference>
<organism evidence="2 3">
    <name type="scientific">Salinicola socius</name>
    <dbReference type="NCBI Taxonomy" id="404433"/>
    <lineage>
        <taxon>Bacteria</taxon>
        <taxon>Pseudomonadati</taxon>
        <taxon>Pseudomonadota</taxon>
        <taxon>Gammaproteobacteria</taxon>
        <taxon>Oceanospirillales</taxon>
        <taxon>Halomonadaceae</taxon>
        <taxon>Salinicola</taxon>
    </lineage>
</organism>
<name>A0A1Q8SXA0_9GAMM</name>
<comment type="caution">
    <text evidence="2">The sequence shown here is derived from an EMBL/GenBank/DDBJ whole genome shotgun (WGS) entry which is preliminary data.</text>
</comment>
<gene>
    <name evidence="2" type="ORF">BTW07_00765</name>
</gene>
<feature type="compositionally biased region" description="Low complexity" evidence="1">
    <location>
        <begin position="51"/>
        <end position="63"/>
    </location>
</feature>
<sequence length="1061" mass="115524">MAPSVNSDRDINTLDATAATAGSPQWLSTLVKAIASSKSNGETEESRASEASESTSDTSLSVEQMRDKYDIPDFTGDGLLEVKVGDDKTVGEKAAEDFINGIRDDVKSGKLAEDSDEAKLVDLIDAQGATENGYDLYGYVELMESGGSTYRQTQTDPTHLTGDDAKAIIDEDELAKQISGLMQKEGISKRYDDALQGAIESIPEDTRTDIADRVDKALFEPDSKDPNLDFEDYVIAMKEKADATDDEALSDEIQKEVDNYFEALQALEPDSYVDRKQTFDQNMMTHQLDSYMENPDSVDAENASIGLRDTIDIVQAGVNSTLQSLDKSDKSYNAYQTLNKDLESFKQSLPSLSPEGHKQLAKALQLATEVTNRPGISQNEKNKLFQSVINDNLKSLPAAERGTFKKLLDSASSTGTLGAMSGTMSLISGGMQISNGGWDDMSTDERVAAVRDLVGALSFGNDFARFGSNLIEQLSGKIDVPGVEGGVPRAQATSWLGLLGDNFPDIWRTGADVKADLFSEAISTRVNKASENLGNQGIPLDDLDENGRKNFEKLAENLGNQMIDTGSRTSGGDIAKNAGRSFLRFMGGAGLDITGGVMDLVSGVKKLKDADTALERAGAGLQIGLGASGTGMAIANTVSMFAPSGSNLAANIGGIGTRVMSGIFMGARVAGPVLGVVGTIFGIAGTLIAEAINHKKLQKLTDSQGEFFKDLSEYGVTEEDWGDKLEFARYESYMYGGRDSPDDQSIFEYQADEWEHFQNTEGEKGSSLPRLAPHLHKDGDPDEKNLWEKHLDGGTTRQNGKDSYYKTDDWRPWGDTDTEILDPADESGLPRYGDSGGAGTFSDFREDIDRVDIGSIELVDDGRVVFVKDGVRQIIDPEAGDSHSDKETRTEIIDYLKGLYDLAHPDGERSQQRIDEMDSVFAQTDRYNDVDAIGNYVKAEDPAAWDEKPDVVNIFGDKGSPGNFGDFKEDMDKVDVASIRVFDDGQVYFKKSGTWYVLTPNANSKIDGEFDKFTGYLKELYDITHDDGVLNKRLAAQIDELFGSTDDYNDLDDLKKFLDIA</sequence>